<dbReference type="EMBL" id="NFIE01000008">
    <property type="protein sequence ID" value="OUN88802.1"/>
    <property type="molecule type" value="Genomic_DNA"/>
</dbReference>
<protein>
    <submittedName>
        <fullName evidence="1">Uncharacterized protein</fullName>
    </submittedName>
</protein>
<gene>
    <name evidence="1" type="ORF">B5G02_04345</name>
</gene>
<evidence type="ECO:0000313" key="2">
    <source>
        <dbReference type="Proteomes" id="UP000195781"/>
    </source>
</evidence>
<dbReference type="Proteomes" id="UP000195781">
    <property type="component" value="Unassembled WGS sequence"/>
</dbReference>
<organism evidence="1 2">
    <name type="scientific">[Collinsella] massiliensis</name>
    <dbReference type="NCBI Taxonomy" id="1232426"/>
    <lineage>
        <taxon>Bacteria</taxon>
        <taxon>Bacillati</taxon>
        <taxon>Actinomycetota</taxon>
        <taxon>Coriobacteriia</taxon>
        <taxon>Coriobacteriales</taxon>
        <taxon>Coriobacteriaceae</taxon>
        <taxon>Enorma</taxon>
    </lineage>
</organism>
<evidence type="ECO:0000313" key="1">
    <source>
        <dbReference type="EMBL" id="OUN88802.1"/>
    </source>
</evidence>
<keyword evidence="2" id="KW-1185">Reference proteome</keyword>
<dbReference type="RefSeq" id="WP_019239576.1">
    <property type="nucleotide sequence ID" value="NZ_CABKRW010000058.1"/>
</dbReference>
<accession>A0A1Y3XTK0</accession>
<sequence>MMADADVGIRHILAETDVGIRQKLAETDVGIRQNWLKPTSASAKDPLYAAGRVADALADA</sequence>
<comment type="caution">
    <text evidence="1">The sequence shown here is derived from an EMBL/GenBank/DDBJ whole genome shotgun (WGS) entry which is preliminary data.</text>
</comment>
<dbReference type="AlphaFoldDB" id="A0A1Y3XTK0"/>
<proteinExistence type="predicted"/>
<name>A0A1Y3XTK0_9ACTN</name>
<reference evidence="2" key="1">
    <citation type="submission" date="2017-04" db="EMBL/GenBank/DDBJ databases">
        <title>Function of individual gut microbiota members based on whole genome sequencing of pure cultures obtained from chicken caecum.</title>
        <authorList>
            <person name="Medvecky M."/>
            <person name="Cejkova D."/>
            <person name="Polansky O."/>
            <person name="Karasova D."/>
            <person name="Kubasova T."/>
            <person name="Cizek A."/>
            <person name="Rychlik I."/>
        </authorList>
    </citation>
    <scope>NUCLEOTIDE SEQUENCE [LARGE SCALE GENOMIC DNA]</scope>
    <source>
        <strain evidence="2">An5</strain>
    </source>
</reference>